<name>A0A1I4VTR6_9PROT</name>
<evidence type="ECO:0000313" key="2">
    <source>
        <dbReference type="Proteomes" id="UP000183287"/>
    </source>
</evidence>
<reference evidence="2" key="1">
    <citation type="submission" date="2016-10" db="EMBL/GenBank/DDBJ databases">
        <authorList>
            <person name="Varghese N."/>
            <person name="Submissions S."/>
        </authorList>
    </citation>
    <scope>NUCLEOTIDE SEQUENCE [LARGE SCALE GENOMIC DNA]</scope>
    <source>
        <strain evidence="2">Nm44</strain>
    </source>
</reference>
<protein>
    <submittedName>
        <fullName evidence="1">Uncharacterized protein</fullName>
    </submittedName>
</protein>
<dbReference type="EMBL" id="FOUB01000090">
    <property type="protein sequence ID" value="SFN04582.1"/>
    <property type="molecule type" value="Genomic_DNA"/>
</dbReference>
<evidence type="ECO:0000313" key="1">
    <source>
        <dbReference type="EMBL" id="SFN04582.1"/>
    </source>
</evidence>
<proteinExistence type="predicted"/>
<organism evidence="1 2">
    <name type="scientific">Nitrosomonas communis</name>
    <dbReference type="NCBI Taxonomy" id="44574"/>
    <lineage>
        <taxon>Bacteria</taxon>
        <taxon>Pseudomonadati</taxon>
        <taxon>Pseudomonadota</taxon>
        <taxon>Betaproteobacteria</taxon>
        <taxon>Nitrosomonadales</taxon>
        <taxon>Nitrosomonadaceae</taxon>
        <taxon>Nitrosomonas</taxon>
    </lineage>
</organism>
<gene>
    <name evidence="1" type="ORF">SAMN05421863_109011</name>
</gene>
<sequence length="117" mass="12790">MLPGRENTVGVLAFHCVRAPTSEQLQELLSQIIQRIMKALIRYGVLIEEEGMTFLADMAADTALAPFQSADCTYRIALGPQAGQKVLTLKTLPMQSTQQSQSSRACCTNVHGFCICL</sequence>
<accession>A0A1I4VTR6</accession>
<dbReference type="AlphaFoldDB" id="A0A1I4VTR6"/>
<dbReference type="Proteomes" id="UP000183287">
    <property type="component" value="Unassembled WGS sequence"/>
</dbReference>
<keyword evidence="2" id="KW-1185">Reference proteome</keyword>